<accession>X1VAW5</accession>
<dbReference type="InterPro" id="IPR036086">
    <property type="entry name" value="ParB/Sulfiredoxin_sf"/>
</dbReference>
<gene>
    <name evidence="2" type="ORF">S12H4_43764</name>
</gene>
<dbReference type="EMBL" id="BARW01026896">
    <property type="protein sequence ID" value="GAJ10466.1"/>
    <property type="molecule type" value="Genomic_DNA"/>
</dbReference>
<dbReference type="InterPro" id="IPR050336">
    <property type="entry name" value="Chromosome_partition/occlusion"/>
</dbReference>
<dbReference type="SMART" id="SM00470">
    <property type="entry name" value="ParB"/>
    <property type="match status" value="1"/>
</dbReference>
<feature type="non-terminal residue" evidence="2">
    <location>
        <position position="187"/>
    </location>
</feature>
<protein>
    <recommendedName>
        <fullName evidence="1">ParB-like N-terminal domain-containing protein</fullName>
    </recommendedName>
</protein>
<dbReference type="AlphaFoldDB" id="X1VAW5"/>
<dbReference type="Pfam" id="PF02195">
    <property type="entry name" value="ParB_N"/>
    <property type="match status" value="1"/>
</dbReference>
<sequence length="187" mass="21972">MEIKDVPIEELNPSEYNPRALTEKEYKDLRESLKRFDFVEPIVVNSAENRKNIVIGGHQRLIVARELGHKTVPVNYVKITKLEKEQELNLRLNKNLGHFDYDLLANYDEEMLVDVGFSREELDDVFGLNIDEEFDVDKELEKLLKGGIRRVKDGDLWQLGEHRLVIGDCTNKIEWDRLLGKERYDFL</sequence>
<dbReference type="CDD" id="cd16401">
    <property type="entry name" value="ParB_N_like_MT"/>
    <property type="match status" value="1"/>
</dbReference>
<dbReference type="GO" id="GO:0007059">
    <property type="term" value="P:chromosome segregation"/>
    <property type="evidence" value="ECO:0007669"/>
    <property type="project" value="TreeGrafter"/>
</dbReference>
<dbReference type="PANTHER" id="PTHR33375:SF1">
    <property type="entry name" value="CHROMOSOME-PARTITIONING PROTEIN PARB-RELATED"/>
    <property type="match status" value="1"/>
</dbReference>
<dbReference type="PANTHER" id="PTHR33375">
    <property type="entry name" value="CHROMOSOME-PARTITIONING PROTEIN PARB-RELATED"/>
    <property type="match status" value="1"/>
</dbReference>
<reference evidence="2" key="1">
    <citation type="journal article" date="2014" name="Front. Microbiol.">
        <title>High frequency of phylogenetically diverse reductive dehalogenase-homologous genes in deep subseafloor sedimentary metagenomes.</title>
        <authorList>
            <person name="Kawai M."/>
            <person name="Futagami T."/>
            <person name="Toyoda A."/>
            <person name="Takaki Y."/>
            <person name="Nishi S."/>
            <person name="Hori S."/>
            <person name="Arai W."/>
            <person name="Tsubouchi T."/>
            <person name="Morono Y."/>
            <person name="Uchiyama I."/>
            <person name="Ito T."/>
            <person name="Fujiyama A."/>
            <person name="Inagaki F."/>
            <person name="Takami H."/>
        </authorList>
    </citation>
    <scope>NUCLEOTIDE SEQUENCE</scope>
    <source>
        <strain evidence="2">Expedition CK06-06</strain>
    </source>
</reference>
<dbReference type="Gene3D" id="3.90.1530.10">
    <property type="entry name" value="Conserved hypothetical protein from pyrococcus furiosus pfu- 392566-001, ParB domain"/>
    <property type="match status" value="1"/>
</dbReference>
<dbReference type="InterPro" id="IPR003115">
    <property type="entry name" value="ParB_N"/>
</dbReference>
<evidence type="ECO:0000259" key="1">
    <source>
        <dbReference type="SMART" id="SM00470"/>
    </source>
</evidence>
<name>X1VAW5_9ZZZZ</name>
<dbReference type="SUPFAM" id="SSF110849">
    <property type="entry name" value="ParB/Sulfiredoxin"/>
    <property type="match status" value="1"/>
</dbReference>
<proteinExistence type="predicted"/>
<feature type="domain" description="ParB-like N-terminal" evidence="1">
    <location>
        <begin position="4"/>
        <end position="94"/>
    </location>
</feature>
<evidence type="ECO:0000313" key="2">
    <source>
        <dbReference type="EMBL" id="GAJ10466.1"/>
    </source>
</evidence>
<comment type="caution">
    <text evidence="2">The sequence shown here is derived from an EMBL/GenBank/DDBJ whole genome shotgun (WGS) entry which is preliminary data.</text>
</comment>
<dbReference type="GO" id="GO:0045881">
    <property type="term" value="P:positive regulation of sporulation resulting in formation of a cellular spore"/>
    <property type="evidence" value="ECO:0007669"/>
    <property type="project" value="TreeGrafter"/>
</dbReference>
<dbReference type="GO" id="GO:0005694">
    <property type="term" value="C:chromosome"/>
    <property type="evidence" value="ECO:0007669"/>
    <property type="project" value="TreeGrafter"/>
</dbReference>
<organism evidence="2">
    <name type="scientific">marine sediment metagenome</name>
    <dbReference type="NCBI Taxonomy" id="412755"/>
    <lineage>
        <taxon>unclassified sequences</taxon>
        <taxon>metagenomes</taxon>
        <taxon>ecological metagenomes</taxon>
    </lineage>
</organism>